<evidence type="ECO:0000256" key="1">
    <source>
        <dbReference type="SAM" id="MobiDB-lite"/>
    </source>
</evidence>
<feature type="region of interest" description="Disordered" evidence="1">
    <location>
        <begin position="1"/>
        <end position="29"/>
    </location>
</feature>
<sequence length="143" mass="15927">MALQPKSRERGKSRRRTNPGRRVPRRAARSENIPLMFGVQLTTTFHVPLNLGESRQKGGLGSFPAGLRRLVEGQRSKRRGGAFALRHCYYRLGLSFTPQAARRRQRAHVSPYVRELKLSRGGALYGRVAHEPAASAATHCNVG</sequence>
<feature type="compositionally biased region" description="Basic and acidic residues" evidence="1">
    <location>
        <begin position="1"/>
        <end position="10"/>
    </location>
</feature>
<dbReference type="Proteomes" id="UP000837857">
    <property type="component" value="Chromosome 13"/>
</dbReference>
<feature type="compositionally biased region" description="Basic residues" evidence="1">
    <location>
        <begin position="11"/>
        <end position="27"/>
    </location>
</feature>
<proteinExistence type="predicted"/>
<accession>A0ABN8HY78</accession>
<name>A0ABN8HY78_9NEOP</name>
<keyword evidence="3" id="KW-1185">Reference proteome</keyword>
<evidence type="ECO:0000313" key="3">
    <source>
        <dbReference type="Proteomes" id="UP000837857"/>
    </source>
</evidence>
<dbReference type="EMBL" id="OW152825">
    <property type="protein sequence ID" value="CAH2041167.1"/>
    <property type="molecule type" value="Genomic_DNA"/>
</dbReference>
<gene>
    <name evidence="2" type="ORF">IPOD504_LOCUS2957</name>
</gene>
<evidence type="ECO:0000313" key="2">
    <source>
        <dbReference type="EMBL" id="CAH2041167.1"/>
    </source>
</evidence>
<reference evidence="2" key="1">
    <citation type="submission" date="2022-03" db="EMBL/GenBank/DDBJ databases">
        <authorList>
            <person name="Martin H S."/>
        </authorList>
    </citation>
    <scope>NUCLEOTIDE SEQUENCE</scope>
</reference>
<organism evidence="2 3">
    <name type="scientific">Iphiclides podalirius</name>
    <name type="common">scarce swallowtail</name>
    <dbReference type="NCBI Taxonomy" id="110791"/>
    <lineage>
        <taxon>Eukaryota</taxon>
        <taxon>Metazoa</taxon>
        <taxon>Ecdysozoa</taxon>
        <taxon>Arthropoda</taxon>
        <taxon>Hexapoda</taxon>
        <taxon>Insecta</taxon>
        <taxon>Pterygota</taxon>
        <taxon>Neoptera</taxon>
        <taxon>Endopterygota</taxon>
        <taxon>Lepidoptera</taxon>
        <taxon>Glossata</taxon>
        <taxon>Ditrysia</taxon>
        <taxon>Papilionoidea</taxon>
        <taxon>Papilionidae</taxon>
        <taxon>Papilioninae</taxon>
        <taxon>Iphiclides</taxon>
    </lineage>
</organism>
<protein>
    <submittedName>
        <fullName evidence="2">Uncharacterized protein</fullName>
    </submittedName>
</protein>
<feature type="non-terminal residue" evidence="2">
    <location>
        <position position="143"/>
    </location>
</feature>